<protein>
    <submittedName>
        <fullName evidence="2">Alpha/beta hydrolase</fullName>
    </submittedName>
</protein>
<dbReference type="InterPro" id="IPR029058">
    <property type="entry name" value="AB_hydrolase_fold"/>
</dbReference>
<gene>
    <name evidence="2" type="ORF">FA014_04285</name>
</gene>
<dbReference type="GO" id="GO:0016787">
    <property type="term" value="F:hydrolase activity"/>
    <property type="evidence" value="ECO:0007669"/>
    <property type="project" value="UniProtKB-KW"/>
</dbReference>
<accession>A0A7Z8K0V4</accession>
<dbReference type="Proteomes" id="UP000308121">
    <property type="component" value="Unassembled WGS sequence"/>
</dbReference>
<evidence type="ECO:0000313" key="3">
    <source>
        <dbReference type="Proteomes" id="UP000308121"/>
    </source>
</evidence>
<dbReference type="RefSeq" id="WP_154728469.1">
    <property type="nucleotide sequence ID" value="NZ_SZYE01000018.1"/>
</dbReference>
<feature type="domain" description="N-acetyltransferase" evidence="1">
    <location>
        <begin position="399"/>
        <end position="535"/>
    </location>
</feature>
<evidence type="ECO:0000259" key="1">
    <source>
        <dbReference type="PROSITE" id="PS51186"/>
    </source>
</evidence>
<dbReference type="PROSITE" id="PS51186">
    <property type="entry name" value="GNAT"/>
    <property type="match status" value="1"/>
</dbReference>
<dbReference type="InterPro" id="IPR016181">
    <property type="entry name" value="Acyl_CoA_acyltransferase"/>
</dbReference>
<dbReference type="SUPFAM" id="SSF55729">
    <property type="entry name" value="Acyl-CoA N-acyltransferases (Nat)"/>
    <property type="match status" value="1"/>
</dbReference>
<dbReference type="Gene3D" id="3.40.630.30">
    <property type="match status" value="1"/>
</dbReference>
<keyword evidence="2" id="KW-0378">Hydrolase</keyword>
<evidence type="ECO:0000313" key="2">
    <source>
        <dbReference type="EMBL" id="TKR26688.1"/>
    </source>
</evidence>
<name>A0A7Z8K0V4_9CELL</name>
<dbReference type="InterPro" id="IPR000073">
    <property type="entry name" value="AB_hydrolase_1"/>
</dbReference>
<dbReference type="OrthoDB" id="5243104at2"/>
<dbReference type="Gene3D" id="3.40.50.1820">
    <property type="entry name" value="alpha/beta hydrolase"/>
    <property type="match status" value="1"/>
</dbReference>
<organism evidence="2 3">
    <name type="scientific">Cellulomonas hominis</name>
    <dbReference type="NCBI Taxonomy" id="156981"/>
    <lineage>
        <taxon>Bacteria</taxon>
        <taxon>Bacillati</taxon>
        <taxon>Actinomycetota</taxon>
        <taxon>Actinomycetes</taxon>
        <taxon>Micrococcales</taxon>
        <taxon>Cellulomonadaceae</taxon>
        <taxon>Cellulomonas</taxon>
    </lineage>
</organism>
<reference evidence="2 3" key="1">
    <citation type="submission" date="2019-05" db="EMBL/GenBank/DDBJ databases">
        <title>Genome sequence of Cellulomonas hominis strain CS1.</title>
        <authorList>
            <person name="Belmont J."/>
            <person name="Maclea K.S."/>
        </authorList>
    </citation>
    <scope>NUCLEOTIDE SEQUENCE [LARGE SCALE GENOMIC DNA]</scope>
    <source>
        <strain evidence="2 3">CS1</strain>
    </source>
</reference>
<dbReference type="InterPro" id="IPR050266">
    <property type="entry name" value="AB_hydrolase_sf"/>
</dbReference>
<dbReference type="PANTHER" id="PTHR43798">
    <property type="entry name" value="MONOACYLGLYCEROL LIPASE"/>
    <property type="match status" value="1"/>
</dbReference>
<dbReference type="SUPFAM" id="SSF53474">
    <property type="entry name" value="alpha/beta-Hydrolases"/>
    <property type="match status" value="1"/>
</dbReference>
<dbReference type="GO" id="GO:0016747">
    <property type="term" value="F:acyltransferase activity, transferring groups other than amino-acyl groups"/>
    <property type="evidence" value="ECO:0007669"/>
    <property type="project" value="InterPro"/>
</dbReference>
<proteinExistence type="predicted"/>
<dbReference type="InterPro" id="IPR000182">
    <property type="entry name" value="GNAT_dom"/>
</dbReference>
<sequence>MTTTSPGRAERHAVTLPDGRVLTGRTRGPVDGSPVLLVAGAGTGSAMVFGEDLLEPRGVRLITVDRPGMGGSTQDPARTPASTAGDYVAFAAAVGHDAPFPVVANSQGALFGLALAVAGAASRLVLVSPADEVAHPAVAPLLPPHARELADLALADPEAARAVLGRLGPTAMEAMVLDGATPADRAVYEHPAFRARWRAALAEGFAGEGAAYVQDTLFAMRPWQVDLSAVAVPTTVLVGEHDRAHSPDRARTLTPRVPGAVRRVVPGAGGSLLWDRPDLVLDAALGAPDRDALARAAHAATWQVHGRIRTGGGGAVADLPGIRLMASGLGQPQWNNGDVTDPDRVDLGAVRDWYARRGVPWGVRVPAGASWPHGRHLFRKRLMLLDAGALVTQPPVTGLRVRRAAAADLDAVLAVDLAAFGGDAAASRAWLDPLLRSTAVTVALAERDGVPVGTAYVVRSDGEAGPAAGLGGVGVVPAARRRGVAAAVISWLLAGAVDAGARVVHTEPGTDGAARLHARAGFAEVGGLDVYVDLA</sequence>
<dbReference type="AlphaFoldDB" id="A0A7Z8K0V4"/>
<dbReference type="EMBL" id="SZYE01000018">
    <property type="protein sequence ID" value="TKR26688.1"/>
    <property type="molecule type" value="Genomic_DNA"/>
</dbReference>
<dbReference type="Pfam" id="PF00583">
    <property type="entry name" value="Acetyltransf_1"/>
    <property type="match status" value="1"/>
</dbReference>
<comment type="caution">
    <text evidence="2">The sequence shown here is derived from an EMBL/GenBank/DDBJ whole genome shotgun (WGS) entry which is preliminary data.</text>
</comment>
<dbReference type="Pfam" id="PF12697">
    <property type="entry name" value="Abhydrolase_6"/>
    <property type="match status" value="1"/>
</dbReference>